<dbReference type="Gene3D" id="3.30.70.330">
    <property type="match status" value="1"/>
</dbReference>
<feature type="region of interest" description="Disordered" evidence="2">
    <location>
        <begin position="36"/>
        <end position="93"/>
    </location>
</feature>
<feature type="domain" description="RRM" evidence="3">
    <location>
        <begin position="101"/>
        <end position="175"/>
    </location>
</feature>
<dbReference type="Proteomes" id="UP000001744">
    <property type="component" value="Unassembled WGS sequence"/>
</dbReference>
<evidence type="ECO:0000256" key="1">
    <source>
        <dbReference type="PROSITE-ProRule" id="PRU00176"/>
    </source>
</evidence>
<dbReference type="OMA" id="SCYIKKN"/>
<dbReference type="PROSITE" id="PS50102">
    <property type="entry name" value="RRM"/>
    <property type="match status" value="1"/>
</dbReference>
<dbReference type="InterPro" id="IPR000504">
    <property type="entry name" value="RRM_dom"/>
</dbReference>
<organism evidence="4 5">
    <name type="scientific">Schizosaccharomyces japonicus (strain yFS275 / FY16936)</name>
    <name type="common">Fission yeast</name>
    <dbReference type="NCBI Taxonomy" id="402676"/>
    <lineage>
        <taxon>Eukaryota</taxon>
        <taxon>Fungi</taxon>
        <taxon>Dikarya</taxon>
        <taxon>Ascomycota</taxon>
        <taxon>Taphrinomycotina</taxon>
        <taxon>Schizosaccharomycetes</taxon>
        <taxon>Schizosaccharomycetales</taxon>
        <taxon>Schizosaccharomycetaceae</taxon>
        <taxon>Schizosaccharomyces</taxon>
    </lineage>
</organism>
<keyword evidence="5" id="KW-1185">Reference proteome</keyword>
<dbReference type="EMBL" id="KE651168">
    <property type="protein sequence ID" value="EEB06918.1"/>
    <property type="molecule type" value="Genomic_DNA"/>
</dbReference>
<name>B6JZF0_SCHJY</name>
<dbReference type="VEuPathDB" id="FungiDB:SJAG_01988"/>
<keyword evidence="1" id="KW-0694">RNA-binding</keyword>
<gene>
    <name evidence="4" type="ORF">SJAG_01988</name>
</gene>
<evidence type="ECO:0000313" key="4">
    <source>
        <dbReference type="EMBL" id="EEB06918.1"/>
    </source>
</evidence>
<dbReference type="HOGENOM" id="CLU_1475959_0_0_1"/>
<accession>B6JZF0</accession>
<dbReference type="CDD" id="cd00590">
    <property type="entry name" value="RRM_SF"/>
    <property type="match status" value="1"/>
</dbReference>
<dbReference type="GeneID" id="7049974"/>
<evidence type="ECO:0000256" key="2">
    <source>
        <dbReference type="SAM" id="MobiDB-lite"/>
    </source>
</evidence>
<dbReference type="OrthoDB" id="671439at2759"/>
<dbReference type="AlphaFoldDB" id="B6JZF0"/>
<dbReference type="SMART" id="SM00360">
    <property type="entry name" value="RRM"/>
    <property type="match status" value="1"/>
</dbReference>
<dbReference type="Pfam" id="PF00076">
    <property type="entry name" value="RRM_1"/>
    <property type="match status" value="1"/>
</dbReference>
<dbReference type="eggNOG" id="ENOG502RS0J">
    <property type="taxonomic scope" value="Eukaryota"/>
</dbReference>
<dbReference type="InterPro" id="IPR012677">
    <property type="entry name" value="Nucleotide-bd_a/b_plait_sf"/>
</dbReference>
<dbReference type="SUPFAM" id="SSF54928">
    <property type="entry name" value="RNA-binding domain, RBD"/>
    <property type="match status" value="1"/>
</dbReference>
<dbReference type="GO" id="GO:0003723">
    <property type="term" value="F:RNA binding"/>
    <property type="evidence" value="ECO:0007669"/>
    <property type="project" value="UniProtKB-UniRule"/>
</dbReference>
<sequence>MAKAKKVQKNKPLFLGSHVVGGKVGKTNGQNSLAARISGNSKTDSNNKLVKNELYQRLNVPAGRTNRRSTPSSPNGSTNKNKMSFKTAGSSVSIKGSAGPTTVVLENLAPGTSSDDVVATVNSFGEIMNCQVNDSQGKVRAFVRFTTLASCNKVVEQFNGITADGHVLSVYLKQSNRKTKARRN</sequence>
<feature type="compositionally biased region" description="Polar residues" evidence="2">
    <location>
        <begin position="68"/>
        <end position="93"/>
    </location>
</feature>
<proteinExistence type="predicted"/>
<dbReference type="STRING" id="402676.B6JZF0"/>
<reference evidence="4 5" key="1">
    <citation type="journal article" date="2011" name="Science">
        <title>Comparative functional genomics of the fission yeasts.</title>
        <authorList>
            <person name="Rhind N."/>
            <person name="Chen Z."/>
            <person name="Yassour M."/>
            <person name="Thompson D.A."/>
            <person name="Haas B.J."/>
            <person name="Habib N."/>
            <person name="Wapinski I."/>
            <person name="Roy S."/>
            <person name="Lin M.F."/>
            <person name="Heiman D.I."/>
            <person name="Young S.K."/>
            <person name="Furuya K."/>
            <person name="Guo Y."/>
            <person name="Pidoux A."/>
            <person name="Chen H.M."/>
            <person name="Robbertse B."/>
            <person name="Goldberg J.M."/>
            <person name="Aoki K."/>
            <person name="Bayne E.H."/>
            <person name="Berlin A.M."/>
            <person name="Desjardins C.A."/>
            <person name="Dobbs E."/>
            <person name="Dukaj L."/>
            <person name="Fan L."/>
            <person name="FitzGerald M.G."/>
            <person name="French C."/>
            <person name="Gujja S."/>
            <person name="Hansen K."/>
            <person name="Keifenheim D."/>
            <person name="Levin J.Z."/>
            <person name="Mosher R.A."/>
            <person name="Mueller C.A."/>
            <person name="Pfiffner J."/>
            <person name="Priest M."/>
            <person name="Russ C."/>
            <person name="Smialowska A."/>
            <person name="Swoboda P."/>
            <person name="Sykes S.M."/>
            <person name="Vaughn M."/>
            <person name="Vengrova S."/>
            <person name="Yoder R."/>
            <person name="Zeng Q."/>
            <person name="Allshire R."/>
            <person name="Baulcombe D."/>
            <person name="Birren B.W."/>
            <person name="Brown W."/>
            <person name="Ekwall K."/>
            <person name="Kellis M."/>
            <person name="Leatherwood J."/>
            <person name="Levin H."/>
            <person name="Margalit H."/>
            <person name="Martienssen R."/>
            <person name="Nieduszynski C.A."/>
            <person name="Spatafora J.W."/>
            <person name="Friedman N."/>
            <person name="Dalgaard J.Z."/>
            <person name="Baumann P."/>
            <person name="Niki H."/>
            <person name="Regev A."/>
            <person name="Nusbaum C."/>
        </authorList>
    </citation>
    <scope>NUCLEOTIDE SEQUENCE [LARGE SCALE GENOMIC DNA]</scope>
    <source>
        <strain evidence="5">yFS275 / FY16936</strain>
    </source>
</reference>
<evidence type="ECO:0000259" key="3">
    <source>
        <dbReference type="PROSITE" id="PS50102"/>
    </source>
</evidence>
<evidence type="ECO:0000313" key="5">
    <source>
        <dbReference type="Proteomes" id="UP000001744"/>
    </source>
</evidence>
<dbReference type="RefSeq" id="XP_002173211.1">
    <property type="nucleotide sequence ID" value="XM_002173175.2"/>
</dbReference>
<dbReference type="InterPro" id="IPR035979">
    <property type="entry name" value="RBD_domain_sf"/>
</dbReference>
<protein>
    <submittedName>
        <fullName evidence="4">RNA-binding protein</fullName>
    </submittedName>
</protein>
<dbReference type="JaponicusDB" id="SJAG_01988"/>
<feature type="compositionally biased region" description="Polar residues" evidence="2">
    <location>
        <begin position="36"/>
        <end position="49"/>
    </location>
</feature>